<dbReference type="eggNOG" id="ENOG502ZC51">
    <property type="taxonomic scope" value="Bacteria"/>
</dbReference>
<keyword evidence="1" id="KW-0812">Transmembrane</keyword>
<sequence>MFCMAWGFFYTHDRKKYLIRMYLFGFGMAFIDIICNNIITDPIALISNNIFVTLFLVGVIIWLIEIAKTDKKKGFLYIILFLACQVLSSILCIVAAHTFPINGIYGFVGAITANLIFNEGSFIFVFLGVLIYFNRINRQNLILAYGLFTLGFMALEWSMSPQLTALLFSNYQWMMIAALPLMLVYNGQKGKGFKYFFYFFYPIHIVILFFIGNYFF</sequence>
<feature type="transmembrane region" description="Helical" evidence="1">
    <location>
        <begin position="140"/>
        <end position="159"/>
    </location>
</feature>
<keyword evidence="1" id="KW-0472">Membrane</keyword>
<feature type="transmembrane region" description="Helical" evidence="1">
    <location>
        <begin position="21"/>
        <end position="39"/>
    </location>
</feature>
<gene>
    <name evidence="2" type="ordered locus">Awo_c20510</name>
</gene>
<keyword evidence="1" id="KW-1133">Transmembrane helix</keyword>
<proteinExistence type="predicted"/>
<dbReference type="AlphaFoldDB" id="H6LKN7"/>
<evidence type="ECO:0000313" key="3">
    <source>
        <dbReference type="Proteomes" id="UP000007177"/>
    </source>
</evidence>
<protein>
    <submittedName>
        <fullName evidence="2">Putative membrane protein</fullName>
    </submittedName>
</protein>
<feature type="transmembrane region" description="Helical" evidence="1">
    <location>
        <begin position="195"/>
        <end position="215"/>
    </location>
</feature>
<dbReference type="KEGG" id="awo:Awo_c20510"/>
<dbReference type="HOGENOM" id="CLU_074054_3_0_9"/>
<feature type="transmembrane region" description="Helical" evidence="1">
    <location>
        <begin position="45"/>
        <end position="64"/>
    </location>
</feature>
<keyword evidence="3" id="KW-1185">Reference proteome</keyword>
<dbReference type="EMBL" id="CP002987">
    <property type="protein sequence ID" value="AFA48829.1"/>
    <property type="molecule type" value="Genomic_DNA"/>
</dbReference>
<reference evidence="2 3" key="2">
    <citation type="journal article" date="2012" name="PLoS ONE">
        <title>An ancient pathway combining carbon dioxide fixation with the generation and utilization of a sodium ion gradient for ATP synthesis.</title>
        <authorList>
            <person name="Poehlein A."/>
            <person name="Schmidt S."/>
            <person name="Kaster A.K."/>
            <person name="Goenrich M."/>
            <person name="Vollmers J."/>
            <person name="Thurmer A."/>
            <person name="Bertsch J."/>
            <person name="Schuchmann K."/>
            <person name="Voigt B."/>
            <person name="Hecker M."/>
            <person name="Daniel R."/>
            <person name="Thauer R.K."/>
            <person name="Gottschalk G."/>
            <person name="Muller V."/>
        </authorList>
    </citation>
    <scope>NUCLEOTIDE SEQUENCE [LARGE SCALE GENOMIC DNA]</scope>
    <source>
        <strain evidence="3">ATCC 29683 / DSM 1030 / JCM 2381 / KCTC 1655 / WB1</strain>
    </source>
</reference>
<dbReference type="STRING" id="931626.Awo_c20510"/>
<name>H6LKN7_ACEWD</name>
<dbReference type="Pfam" id="PF05857">
    <property type="entry name" value="TraX"/>
    <property type="match status" value="1"/>
</dbReference>
<reference evidence="3" key="1">
    <citation type="submission" date="2011-07" db="EMBL/GenBank/DDBJ databases">
        <title>Complete genome sequence of Acetobacterium woodii.</title>
        <authorList>
            <person name="Poehlein A."/>
            <person name="Schmidt S."/>
            <person name="Kaster A.-K."/>
            <person name="Goenrich M."/>
            <person name="Vollmers J."/>
            <person name="Thuermer A."/>
            <person name="Gottschalk G."/>
            <person name="Thauer R.K."/>
            <person name="Daniel R."/>
            <person name="Mueller V."/>
        </authorList>
    </citation>
    <scope>NUCLEOTIDE SEQUENCE [LARGE SCALE GENOMIC DNA]</scope>
    <source>
        <strain evidence="3">ATCC 29683 / DSM 1030 / JCM 2381 / KCTC 1655 / WB1</strain>
    </source>
</reference>
<dbReference type="Proteomes" id="UP000007177">
    <property type="component" value="Chromosome"/>
</dbReference>
<feature type="transmembrane region" description="Helical" evidence="1">
    <location>
        <begin position="171"/>
        <end position="188"/>
    </location>
</feature>
<accession>H6LKN7</accession>
<dbReference type="InterPro" id="IPR008875">
    <property type="entry name" value="TraX"/>
</dbReference>
<evidence type="ECO:0000256" key="1">
    <source>
        <dbReference type="SAM" id="Phobius"/>
    </source>
</evidence>
<evidence type="ECO:0000313" key="2">
    <source>
        <dbReference type="EMBL" id="AFA48829.1"/>
    </source>
</evidence>
<organism evidence="2 3">
    <name type="scientific">Acetobacterium woodii (strain ATCC 29683 / DSM 1030 / JCM 2381 / KCTC 1655 / WB1)</name>
    <dbReference type="NCBI Taxonomy" id="931626"/>
    <lineage>
        <taxon>Bacteria</taxon>
        <taxon>Bacillati</taxon>
        <taxon>Bacillota</taxon>
        <taxon>Clostridia</taxon>
        <taxon>Eubacteriales</taxon>
        <taxon>Eubacteriaceae</taxon>
        <taxon>Acetobacterium</taxon>
    </lineage>
</organism>
<feature type="transmembrane region" description="Helical" evidence="1">
    <location>
        <begin position="104"/>
        <end position="133"/>
    </location>
</feature>
<feature type="transmembrane region" description="Helical" evidence="1">
    <location>
        <begin position="76"/>
        <end position="98"/>
    </location>
</feature>